<dbReference type="InterPro" id="IPR051533">
    <property type="entry name" value="WaaL-like"/>
</dbReference>
<dbReference type="PANTHER" id="PTHR37422">
    <property type="entry name" value="TEICHURONIC ACID BIOSYNTHESIS PROTEIN TUAE"/>
    <property type="match status" value="1"/>
</dbReference>
<sequence>MAGTRPAYSAAPVYANTRESSSSLLKLALFFAALATLLSPYVEWRPAEVFVTTSDILFMIAAALLMSSGHVQTRPFGPTTLYWLSAYVIMILGLFIGSVMNGDPVRWLVAAAQYGFGLVLLPFVFGEPGSDRRALVCAKAMIAGVVLMEAFGAAIFYGYEASYQEYQKISENFITGGGRLGAFVGQPNWNAAVIAMALPFAFYLRARGQLSLISVYVTGAVLALGLVLSASFTGFVSALIVLFLFLIVGGTRQTLKAALVLAVAGAVLLASGFELPEVFQGRVGEALETGDMSQAGTFTGRMDLILEAWEIVEDTMFVGIGVDQYRVVSPTQVPVHNMYLLLWAEGGLLALLGWMLLLTIAGVSVVRVYWVDRQAAALGLSVLSTFLIFSVASPHMYARMWMVPLVLALVIVLGKLSSPNNAHQ</sequence>
<proteinExistence type="predicted"/>
<feature type="transmembrane region" description="Helical" evidence="5">
    <location>
        <begin position="24"/>
        <end position="42"/>
    </location>
</feature>
<feature type="transmembrane region" description="Helical" evidence="5">
    <location>
        <begin position="215"/>
        <end position="248"/>
    </location>
</feature>
<dbReference type="EMBL" id="CP018221">
    <property type="protein sequence ID" value="API58412.1"/>
    <property type="molecule type" value="Genomic_DNA"/>
</dbReference>
<evidence type="ECO:0000256" key="4">
    <source>
        <dbReference type="ARBA" id="ARBA00023136"/>
    </source>
</evidence>
<feature type="transmembrane region" description="Helical" evidence="5">
    <location>
        <begin position="107"/>
        <end position="126"/>
    </location>
</feature>
<comment type="subcellular location">
    <subcellularLocation>
        <location evidence="1">Membrane</location>
        <topology evidence="1">Multi-pass membrane protein</topology>
    </subcellularLocation>
</comment>
<dbReference type="Pfam" id="PF04932">
    <property type="entry name" value="Wzy_C"/>
    <property type="match status" value="1"/>
</dbReference>
<keyword evidence="8" id="KW-1185">Reference proteome</keyword>
<organism evidence="7 8">
    <name type="scientific">Tardibacter chloracetimidivorans</name>
    <dbReference type="NCBI Taxonomy" id="1921510"/>
    <lineage>
        <taxon>Bacteria</taxon>
        <taxon>Pseudomonadati</taxon>
        <taxon>Pseudomonadota</taxon>
        <taxon>Alphaproteobacteria</taxon>
        <taxon>Sphingomonadales</taxon>
        <taxon>Sphingomonadaceae</taxon>
        <taxon>Tardibacter</taxon>
    </lineage>
</organism>
<feature type="transmembrane region" description="Helical" evidence="5">
    <location>
        <begin position="138"/>
        <end position="159"/>
    </location>
</feature>
<evidence type="ECO:0000256" key="1">
    <source>
        <dbReference type="ARBA" id="ARBA00004141"/>
    </source>
</evidence>
<feature type="transmembrane region" description="Helical" evidence="5">
    <location>
        <begin position="375"/>
        <end position="392"/>
    </location>
</feature>
<evidence type="ECO:0000256" key="5">
    <source>
        <dbReference type="SAM" id="Phobius"/>
    </source>
</evidence>
<feature type="transmembrane region" description="Helical" evidence="5">
    <location>
        <begin position="340"/>
        <end position="363"/>
    </location>
</feature>
<dbReference type="InterPro" id="IPR007016">
    <property type="entry name" value="O-antigen_ligase-rel_domated"/>
</dbReference>
<dbReference type="Proteomes" id="UP000182063">
    <property type="component" value="Chromosome"/>
</dbReference>
<keyword evidence="2 5" id="KW-0812">Transmembrane</keyword>
<name>A0A1L3ZS02_9SPHN</name>
<dbReference type="RefSeq" id="WP_072595985.1">
    <property type="nucleotide sequence ID" value="NZ_CP018221.1"/>
</dbReference>
<dbReference type="KEGG" id="sphj:BSL82_03095"/>
<evidence type="ECO:0000256" key="2">
    <source>
        <dbReference type="ARBA" id="ARBA00022692"/>
    </source>
</evidence>
<evidence type="ECO:0000259" key="6">
    <source>
        <dbReference type="Pfam" id="PF04932"/>
    </source>
</evidence>
<feature type="transmembrane region" description="Helical" evidence="5">
    <location>
        <begin position="49"/>
        <end position="69"/>
    </location>
</feature>
<protein>
    <recommendedName>
        <fullName evidence="6">O-antigen ligase-related domain-containing protein</fullName>
    </recommendedName>
</protein>
<dbReference type="STRING" id="1921510.BSL82_03095"/>
<reference evidence="8" key="1">
    <citation type="submission" date="2016-11" db="EMBL/GenBank/DDBJ databases">
        <title>Complete Genome Sequence of alachlor-degrading Sphingomonas sp. strain JJ-A5.</title>
        <authorList>
            <person name="Lee H."/>
            <person name="Ka J.-O."/>
        </authorList>
    </citation>
    <scope>NUCLEOTIDE SEQUENCE [LARGE SCALE GENOMIC DNA]</scope>
    <source>
        <strain evidence="8">JJ-A5</strain>
    </source>
</reference>
<gene>
    <name evidence="7" type="ORF">BSL82_03095</name>
</gene>
<feature type="transmembrane region" description="Helical" evidence="5">
    <location>
        <begin position="180"/>
        <end position="203"/>
    </location>
</feature>
<keyword evidence="4 5" id="KW-0472">Membrane</keyword>
<accession>A0A1L3ZS02</accession>
<dbReference type="AlphaFoldDB" id="A0A1L3ZS02"/>
<dbReference type="GO" id="GO:0016020">
    <property type="term" value="C:membrane"/>
    <property type="evidence" value="ECO:0007669"/>
    <property type="project" value="UniProtKB-SubCell"/>
</dbReference>
<evidence type="ECO:0000313" key="7">
    <source>
        <dbReference type="EMBL" id="API58412.1"/>
    </source>
</evidence>
<dbReference type="OrthoDB" id="8275860at2"/>
<feature type="domain" description="O-antigen ligase-related" evidence="6">
    <location>
        <begin position="220"/>
        <end position="355"/>
    </location>
</feature>
<dbReference type="PANTHER" id="PTHR37422:SF13">
    <property type="entry name" value="LIPOPOLYSACCHARIDE BIOSYNTHESIS PROTEIN PA4999-RELATED"/>
    <property type="match status" value="1"/>
</dbReference>
<feature type="transmembrane region" description="Helical" evidence="5">
    <location>
        <begin position="81"/>
        <end position="100"/>
    </location>
</feature>
<evidence type="ECO:0000313" key="8">
    <source>
        <dbReference type="Proteomes" id="UP000182063"/>
    </source>
</evidence>
<evidence type="ECO:0000256" key="3">
    <source>
        <dbReference type="ARBA" id="ARBA00022989"/>
    </source>
</evidence>
<feature type="transmembrane region" description="Helical" evidence="5">
    <location>
        <begin position="255"/>
        <end position="273"/>
    </location>
</feature>
<keyword evidence="3 5" id="KW-1133">Transmembrane helix</keyword>
<feature type="transmembrane region" description="Helical" evidence="5">
    <location>
        <begin position="398"/>
        <end position="416"/>
    </location>
</feature>